<comment type="caution">
    <text evidence="2">The sequence shown here is derived from an EMBL/GenBank/DDBJ whole genome shotgun (WGS) entry which is preliminary data.</text>
</comment>
<gene>
    <name evidence="2" type="ORF">PF011_g21459</name>
</gene>
<evidence type="ECO:0000313" key="2">
    <source>
        <dbReference type="EMBL" id="KAE8982799.1"/>
    </source>
</evidence>
<protein>
    <submittedName>
        <fullName evidence="2">Uncharacterized protein</fullName>
    </submittedName>
</protein>
<sequence>MRLAGKKDEVEAKWNEFDRSTVVTLVIRHCPALEVPDSIGDFHITTGIKVYNSTISDWGVSAALTNTNHPELIWFYLVRVNLTGGVLPEGALSTDFPGKLSGNMAKMKSTTGTGGKQRAVKERGGEKLSAIIVVRACRRSGASEKDDTTARTSNTPKRETPKDTTKDKCKLAAEQARAAYARAAKALKTTHRT</sequence>
<accession>A0A6A3IIB0</accession>
<name>A0A6A3IIB0_9STRA</name>
<dbReference type="AlphaFoldDB" id="A0A6A3IIB0"/>
<dbReference type="EMBL" id="QXFW01002038">
    <property type="protein sequence ID" value="KAE8982799.1"/>
    <property type="molecule type" value="Genomic_DNA"/>
</dbReference>
<reference evidence="2 3" key="1">
    <citation type="submission" date="2018-09" db="EMBL/GenBank/DDBJ databases">
        <title>Genomic investigation of the strawberry pathogen Phytophthora fragariae indicates pathogenicity is determined by transcriptional variation in three key races.</title>
        <authorList>
            <person name="Adams T.M."/>
            <person name="Armitage A.D."/>
            <person name="Sobczyk M.K."/>
            <person name="Bates H.J."/>
            <person name="Dunwell J.M."/>
            <person name="Nellist C.F."/>
            <person name="Harrison R.J."/>
        </authorList>
    </citation>
    <scope>NUCLEOTIDE SEQUENCE [LARGE SCALE GENOMIC DNA]</scope>
    <source>
        <strain evidence="2 3">SCRP245</strain>
    </source>
</reference>
<feature type="compositionally biased region" description="Basic and acidic residues" evidence="1">
    <location>
        <begin position="156"/>
        <end position="168"/>
    </location>
</feature>
<evidence type="ECO:0000313" key="3">
    <source>
        <dbReference type="Proteomes" id="UP000460718"/>
    </source>
</evidence>
<dbReference type="Proteomes" id="UP000460718">
    <property type="component" value="Unassembled WGS sequence"/>
</dbReference>
<proteinExistence type="predicted"/>
<evidence type="ECO:0000256" key="1">
    <source>
        <dbReference type="SAM" id="MobiDB-lite"/>
    </source>
</evidence>
<organism evidence="2 3">
    <name type="scientific">Phytophthora fragariae</name>
    <dbReference type="NCBI Taxonomy" id="53985"/>
    <lineage>
        <taxon>Eukaryota</taxon>
        <taxon>Sar</taxon>
        <taxon>Stramenopiles</taxon>
        <taxon>Oomycota</taxon>
        <taxon>Peronosporomycetes</taxon>
        <taxon>Peronosporales</taxon>
        <taxon>Peronosporaceae</taxon>
        <taxon>Phytophthora</taxon>
    </lineage>
</organism>
<feature type="region of interest" description="Disordered" evidence="1">
    <location>
        <begin position="142"/>
        <end position="168"/>
    </location>
</feature>